<dbReference type="Proteomes" id="UP000266841">
    <property type="component" value="Unassembled WGS sequence"/>
</dbReference>
<evidence type="ECO:0000256" key="1">
    <source>
        <dbReference type="SAM" id="MobiDB-lite"/>
    </source>
</evidence>
<dbReference type="InterPro" id="IPR026894">
    <property type="entry name" value="DnaJ_X"/>
</dbReference>
<dbReference type="InterPro" id="IPR001623">
    <property type="entry name" value="DnaJ_domain"/>
</dbReference>
<dbReference type="PANTHER" id="PTHR44094:SF8">
    <property type="entry name" value="DNAJ HEAT SHOCK N-TERMINAL DOMAIN-CONTAINING PROTEIN-RELATED"/>
    <property type="match status" value="1"/>
</dbReference>
<name>K0RXI9_THAOC</name>
<dbReference type="PROSITE" id="PS00636">
    <property type="entry name" value="DNAJ_1"/>
    <property type="match status" value="1"/>
</dbReference>
<evidence type="ECO:0000259" key="2">
    <source>
        <dbReference type="PROSITE" id="PS50076"/>
    </source>
</evidence>
<keyword evidence="4" id="KW-1185">Reference proteome</keyword>
<dbReference type="CDD" id="cd06257">
    <property type="entry name" value="DnaJ"/>
    <property type="match status" value="1"/>
</dbReference>
<dbReference type="InterPro" id="IPR052423">
    <property type="entry name" value="EMIR"/>
</dbReference>
<dbReference type="Gene3D" id="1.10.287.110">
    <property type="entry name" value="DnaJ domain"/>
    <property type="match status" value="1"/>
</dbReference>
<dbReference type="SUPFAM" id="SSF46565">
    <property type="entry name" value="Chaperone J-domain"/>
    <property type="match status" value="1"/>
</dbReference>
<dbReference type="eggNOG" id="KOG0691">
    <property type="taxonomic scope" value="Eukaryota"/>
</dbReference>
<dbReference type="AlphaFoldDB" id="K0RXI9"/>
<dbReference type="SMART" id="SM00271">
    <property type="entry name" value="DnaJ"/>
    <property type="match status" value="1"/>
</dbReference>
<evidence type="ECO:0000313" key="4">
    <source>
        <dbReference type="Proteomes" id="UP000266841"/>
    </source>
</evidence>
<protein>
    <recommendedName>
        <fullName evidence="2">J domain-containing protein</fullName>
    </recommendedName>
</protein>
<dbReference type="Pfam" id="PF14308">
    <property type="entry name" value="DnaJ-X"/>
    <property type="match status" value="1"/>
</dbReference>
<feature type="domain" description="J" evidence="2">
    <location>
        <begin position="129"/>
        <end position="193"/>
    </location>
</feature>
<evidence type="ECO:0000313" key="3">
    <source>
        <dbReference type="EMBL" id="EJK57655.1"/>
    </source>
</evidence>
<dbReference type="OrthoDB" id="10250354at2759"/>
<dbReference type="InterPro" id="IPR018253">
    <property type="entry name" value="DnaJ_domain_CS"/>
</dbReference>
<sequence length="458" mass="49173">MVSADAPTQAAEEPLLSEDESPPRPPTLAEQVCGCLTALICCPILLASLCCCCVTATTVSAVDTGVNKAQGKRWDGVQMKWVIDRLDDEEAQVRGLPKDDDDIIKASGDEKAVGDDTAESSPEGVKETEYYDALGVAADATDAKIKRAYYINARKFHPDKNPSEEAKLKFQAIGEAYQVLSDPKLRAVYDKQGKDGLSGDKTEIAVDSVDPSLIFTFLFGNDSFDDIVGRLTLVTQTLVGGMDGSSEAKITPQQMKELERRRIVRLAAALRDRIKSYMDGDEAGAKAAWTAEGERLVEVRYGEQILNAVGVTYKLVTTEIIGSWSEGLEAKNEAFNIKIDAATKAAMAQGEAAAGAEAGEDALPGMVGMFWNVTVIDITTTLREVVLKVCKDAGTTSDIRKRRAAAIQELGVIWAGLKMKGGVDGTQRSVRNLYASATAAAMEATIDKARSAEKETVV</sequence>
<dbReference type="PROSITE" id="PS50076">
    <property type="entry name" value="DNAJ_2"/>
    <property type="match status" value="1"/>
</dbReference>
<proteinExistence type="predicted"/>
<organism evidence="3 4">
    <name type="scientific">Thalassiosira oceanica</name>
    <name type="common">Marine diatom</name>
    <dbReference type="NCBI Taxonomy" id="159749"/>
    <lineage>
        <taxon>Eukaryota</taxon>
        <taxon>Sar</taxon>
        <taxon>Stramenopiles</taxon>
        <taxon>Ochrophyta</taxon>
        <taxon>Bacillariophyta</taxon>
        <taxon>Coscinodiscophyceae</taxon>
        <taxon>Thalassiosirophycidae</taxon>
        <taxon>Thalassiosirales</taxon>
        <taxon>Thalassiosiraceae</taxon>
        <taxon>Thalassiosira</taxon>
    </lineage>
</organism>
<dbReference type="EMBL" id="AGNL01027476">
    <property type="protein sequence ID" value="EJK57655.1"/>
    <property type="molecule type" value="Genomic_DNA"/>
</dbReference>
<feature type="region of interest" description="Disordered" evidence="1">
    <location>
        <begin position="1"/>
        <end position="24"/>
    </location>
</feature>
<dbReference type="Pfam" id="PF00226">
    <property type="entry name" value="DnaJ"/>
    <property type="match status" value="1"/>
</dbReference>
<gene>
    <name evidence="3" type="ORF">THAOC_22280</name>
</gene>
<dbReference type="PANTHER" id="PTHR44094">
    <property type="entry name" value="DNAJ HEAT SHOCK N-TERMINAL DOMAIN-CONTAINING PROTEIN"/>
    <property type="match status" value="1"/>
</dbReference>
<reference evidence="3 4" key="1">
    <citation type="journal article" date="2012" name="Genome Biol.">
        <title>Genome and low-iron response of an oceanic diatom adapted to chronic iron limitation.</title>
        <authorList>
            <person name="Lommer M."/>
            <person name="Specht M."/>
            <person name="Roy A.S."/>
            <person name="Kraemer L."/>
            <person name="Andreson R."/>
            <person name="Gutowska M.A."/>
            <person name="Wolf J."/>
            <person name="Bergner S.V."/>
            <person name="Schilhabel M.B."/>
            <person name="Klostermeier U.C."/>
            <person name="Beiko R.G."/>
            <person name="Rosenstiel P."/>
            <person name="Hippler M."/>
            <person name="Laroche J."/>
        </authorList>
    </citation>
    <scope>NUCLEOTIDE SEQUENCE [LARGE SCALE GENOMIC DNA]</scope>
    <source>
        <strain evidence="3 4">CCMP1005</strain>
    </source>
</reference>
<accession>K0RXI9</accession>
<comment type="caution">
    <text evidence="3">The sequence shown here is derived from an EMBL/GenBank/DDBJ whole genome shotgun (WGS) entry which is preliminary data.</text>
</comment>
<dbReference type="PRINTS" id="PR00625">
    <property type="entry name" value="JDOMAIN"/>
</dbReference>
<dbReference type="OMA" id="EVFGAMF"/>
<dbReference type="InterPro" id="IPR036869">
    <property type="entry name" value="J_dom_sf"/>
</dbReference>